<gene>
    <name evidence="2" type="ORF">SAMN02746065_11538</name>
</gene>
<dbReference type="AlphaFoldDB" id="A0A1W2D4S3"/>
<keyword evidence="3" id="KW-1185">Reference proteome</keyword>
<protein>
    <recommendedName>
        <fullName evidence="1">DUF4357 domain-containing protein</fullName>
    </recommendedName>
</protein>
<dbReference type="STRING" id="1121400.SAMN02746065_11538"/>
<organism evidence="2 3">
    <name type="scientific">Desulfocicer vacuolatum DSM 3385</name>
    <dbReference type="NCBI Taxonomy" id="1121400"/>
    <lineage>
        <taxon>Bacteria</taxon>
        <taxon>Pseudomonadati</taxon>
        <taxon>Thermodesulfobacteriota</taxon>
        <taxon>Desulfobacteria</taxon>
        <taxon>Desulfobacterales</taxon>
        <taxon>Desulfobacteraceae</taxon>
        <taxon>Desulfocicer</taxon>
    </lineage>
</organism>
<dbReference type="RefSeq" id="WP_212637945.1">
    <property type="nucleotide sequence ID" value="NZ_FWXY01000015.1"/>
</dbReference>
<dbReference type="InterPro" id="IPR025579">
    <property type="entry name" value="DUF4357"/>
</dbReference>
<evidence type="ECO:0000259" key="1">
    <source>
        <dbReference type="Pfam" id="PF14267"/>
    </source>
</evidence>
<accession>A0A1W2D4S3</accession>
<reference evidence="2 3" key="1">
    <citation type="submission" date="2017-04" db="EMBL/GenBank/DDBJ databases">
        <authorList>
            <person name="Afonso C.L."/>
            <person name="Miller P.J."/>
            <person name="Scott M.A."/>
            <person name="Spackman E."/>
            <person name="Goraichik I."/>
            <person name="Dimitrov K.M."/>
            <person name="Suarez D.L."/>
            <person name="Swayne D.E."/>
        </authorList>
    </citation>
    <scope>NUCLEOTIDE SEQUENCE [LARGE SCALE GENOMIC DNA]</scope>
    <source>
        <strain evidence="2 3">DSM 3385</strain>
    </source>
</reference>
<dbReference type="Pfam" id="PF14267">
    <property type="entry name" value="DUF4357"/>
    <property type="match status" value="1"/>
</dbReference>
<dbReference type="Proteomes" id="UP000192418">
    <property type="component" value="Unassembled WGS sequence"/>
</dbReference>
<sequence length="56" mass="6098">MDQNVIVEENGKLILASDYLFSSPSTAAGIVMGRSANGLIEWKTKDGKTLKNIENE</sequence>
<evidence type="ECO:0000313" key="3">
    <source>
        <dbReference type="Proteomes" id="UP000192418"/>
    </source>
</evidence>
<evidence type="ECO:0000313" key="2">
    <source>
        <dbReference type="EMBL" id="SMC92078.1"/>
    </source>
</evidence>
<feature type="domain" description="DUF4357" evidence="1">
    <location>
        <begin position="2"/>
        <end position="50"/>
    </location>
</feature>
<dbReference type="EMBL" id="FWXY01000015">
    <property type="protein sequence ID" value="SMC92078.1"/>
    <property type="molecule type" value="Genomic_DNA"/>
</dbReference>
<proteinExistence type="predicted"/>
<name>A0A1W2D4S3_9BACT</name>